<dbReference type="InterPro" id="IPR013212">
    <property type="entry name" value="Mad3/Bub1_I"/>
</dbReference>
<dbReference type="PANTHER" id="PTHR14030">
    <property type="entry name" value="MITOTIC CHECKPOINT SERINE/THREONINE-PROTEIN KINASE BUB1"/>
    <property type="match status" value="1"/>
</dbReference>
<feature type="region of interest" description="Disordered" evidence="1">
    <location>
        <begin position="198"/>
        <end position="226"/>
    </location>
</feature>
<dbReference type="GO" id="GO:0004672">
    <property type="term" value="F:protein kinase activity"/>
    <property type="evidence" value="ECO:0007669"/>
    <property type="project" value="TreeGrafter"/>
</dbReference>
<dbReference type="AlphaFoldDB" id="A0A835QGH7"/>
<dbReference type="EMBL" id="JADCNM010000009">
    <property type="protein sequence ID" value="KAG0469154.1"/>
    <property type="molecule type" value="Genomic_DNA"/>
</dbReference>
<name>A0A835QGH7_VANPL</name>
<reference evidence="5 6" key="1">
    <citation type="journal article" date="2020" name="Nat. Food">
        <title>A phased Vanilla planifolia genome enables genetic improvement of flavour and production.</title>
        <authorList>
            <person name="Hasing T."/>
            <person name="Tang H."/>
            <person name="Brym M."/>
            <person name="Khazi F."/>
            <person name="Huang T."/>
            <person name="Chambers A.H."/>
        </authorList>
    </citation>
    <scope>NUCLEOTIDE SEQUENCE [LARGE SCALE GENOMIC DNA]</scope>
    <source>
        <tissue evidence="4">Leaf</tissue>
    </source>
</reference>
<accession>A0A835QGH7</accession>
<feature type="region of interest" description="Disordered" evidence="1">
    <location>
        <begin position="316"/>
        <end position="336"/>
    </location>
</feature>
<sequence length="602" mass="67735">MASSAQMDLFSSVISDIKTYAGSDPLRPWIKGIRKIHQGLPPHVVSEKLPRFLQKCAETFESDRRYRNDSRYIAVWIQLMDHVKEPRAILRKMEKSEIGMKRAEFYIAYAVYYVKKKRFEDAGKMYHLGVQNLAEPVEELQKSYDEFLRRMKLIKQRSTRVDMLPIACEATSSGNTSQTTAVEVDVCRLHRNALQEKSPTKENAGCAPNKRLDQPQAFTTKGMDESNQSCRDDMMMLKIADSGILGKSPAPNACHHGLLVPTVNMKESTDSICKMLKDALEQESISRSSNVGKSKSNHHGHAIQVFVDEDIEEPRGDANSQLISPKLLNPNSQKKRWDTDLQNPFVGAFKILADNDGADGDDEEDDGGTSGDCSESEEQLEAHWQTAWPANSEDSMEPRTITSDIRFKEDTIIRKLREDTVIRKFVGSTVFDEPKVENACHHGLVDPTVNLKQAMDDINGMFGEPLNFVKVSKPKKKGKMENHKPSTNQSFFILTDDNGGNDLEEQVPKQAMDDINGMFGEPLNFAKVSKPKKKGKPENHKPSTNQSFFILTDDNVGKDLEEQVPNSNSYGSGEESGLFEPTIFTKEAMNEINELFGKPLEF</sequence>
<feature type="compositionally biased region" description="Acidic residues" evidence="1">
    <location>
        <begin position="356"/>
        <end position="367"/>
    </location>
</feature>
<dbReference type="PROSITE" id="PS51489">
    <property type="entry name" value="BUB1_N"/>
    <property type="match status" value="1"/>
</dbReference>
<dbReference type="Gene3D" id="1.25.40.430">
    <property type="match status" value="1"/>
</dbReference>
<dbReference type="Proteomes" id="UP000636800">
    <property type="component" value="Unassembled WGS sequence"/>
</dbReference>
<protein>
    <recommendedName>
        <fullName evidence="2">BUB1 N-terminal domain-containing protein</fullName>
    </recommendedName>
</protein>
<keyword evidence="5" id="KW-1185">Reference proteome</keyword>
<feature type="domain" description="BUB1 N-terminal" evidence="2">
    <location>
        <begin position="13"/>
        <end position="173"/>
    </location>
</feature>
<evidence type="ECO:0000313" key="3">
    <source>
        <dbReference type="EMBL" id="KAG0467519.1"/>
    </source>
</evidence>
<evidence type="ECO:0000313" key="5">
    <source>
        <dbReference type="Proteomes" id="UP000636800"/>
    </source>
</evidence>
<comment type="caution">
    <text evidence="4">The sequence shown here is derived from an EMBL/GenBank/DDBJ whole genome shotgun (WGS) entry which is preliminary data.</text>
</comment>
<dbReference type="EMBL" id="JADCNL010000009">
    <property type="protein sequence ID" value="KAG0467519.1"/>
    <property type="molecule type" value="Genomic_DNA"/>
</dbReference>
<dbReference type="GO" id="GO:0007094">
    <property type="term" value="P:mitotic spindle assembly checkpoint signaling"/>
    <property type="evidence" value="ECO:0007669"/>
    <property type="project" value="InterPro"/>
</dbReference>
<dbReference type="Proteomes" id="UP000639772">
    <property type="component" value="Chromosome 9"/>
</dbReference>
<proteinExistence type="predicted"/>
<evidence type="ECO:0000313" key="4">
    <source>
        <dbReference type="EMBL" id="KAG0469154.1"/>
    </source>
</evidence>
<dbReference type="InterPro" id="IPR015661">
    <property type="entry name" value="Bub1/Mad3"/>
</dbReference>
<feature type="region of interest" description="Disordered" evidence="1">
    <location>
        <begin position="353"/>
        <end position="397"/>
    </location>
</feature>
<dbReference type="Pfam" id="PF08311">
    <property type="entry name" value="Mad3_BUB1_I"/>
    <property type="match status" value="1"/>
</dbReference>
<organism evidence="4 6">
    <name type="scientific">Vanilla planifolia</name>
    <name type="common">Vanilla</name>
    <dbReference type="NCBI Taxonomy" id="51239"/>
    <lineage>
        <taxon>Eukaryota</taxon>
        <taxon>Viridiplantae</taxon>
        <taxon>Streptophyta</taxon>
        <taxon>Embryophyta</taxon>
        <taxon>Tracheophyta</taxon>
        <taxon>Spermatophyta</taxon>
        <taxon>Magnoliopsida</taxon>
        <taxon>Liliopsida</taxon>
        <taxon>Asparagales</taxon>
        <taxon>Orchidaceae</taxon>
        <taxon>Vanilloideae</taxon>
        <taxon>Vanilleae</taxon>
        <taxon>Vanilla</taxon>
    </lineage>
</organism>
<dbReference type="GO" id="GO:0051754">
    <property type="term" value="P:meiotic sister chromatid cohesion, centromeric"/>
    <property type="evidence" value="ECO:0007669"/>
    <property type="project" value="TreeGrafter"/>
</dbReference>
<evidence type="ECO:0000259" key="2">
    <source>
        <dbReference type="PROSITE" id="PS51489"/>
    </source>
</evidence>
<dbReference type="PANTHER" id="PTHR14030:SF2">
    <property type="entry name" value="OS11G0128700 PROTEIN"/>
    <property type="match status" value="1"/>
</dbReference>
<evidence type="ECO:0000313" key="6">
    <source>
        <dbReference type="Proteomes" id="UP000639772"/>
    </source>
</evidence>
<dbReference type="OrthoDB" id="248495at2759"/>
<gene>
    <name evidence="4" type="ORF">HPP92_018482</name>
    <name evidence="3" type="ORF">HPP92_019099</name>
</gene>
<evidence type="ECO:0000256" key="1">
    <source>
        <dbReference type="SAM" id="MobiDB-lite"/>
    </source>
</evidence>
<dbReference type="SMART" id="SM00777">
    <property type="entry name" value="Mad3_BUB1_I"/>
    <property type="match status" value="1"/>
</dbReference>